<dbReference type="PROSITE" id="PS50222">
    <property type="entry name" value="EF_HAND_2"/>
    <property type="match status" value="2"/>
</dbReference>
<feature type="region of interest" description="Disordered" evidence="4">
    <location>
        <begin position="325"/>
        <end position="362"/>
    </location>
</feature>
<dbReference type="PANTHER" id="PTHR34524:SF6">
    <property type="entry name" value="CALCYPHOSINE LIKE"/>
    <property type="match status" value="1"/>
</dbReference>
<proteinExistence type="predicted"/>
<evidence type="ECO:0000313" key="7">
    <source>
        <dbReference type="Proteomes" id="UP000692954"/>
    </source>
</evidence>
<reference evidence="6" key="1">
    <citation type="submission" date="2021-01" db="EMBL/GenBank/DDBJ databases">
        <authorList>
            <consortium name="Genoscope - CEA"/>
            <person name="William W."/>
        </authorList>
    </citation>
    <scope>NUCLEOTIDE SEQUENCE</scope>
</reference>
<evidence type="ECO:0000259" key="5">
    <source>
        <dbReference type="PROSITE" id="PS50222"/>
    </source>
</evidence>
<feature type="region of interest" description="Disordered" evidence="4">
    <location>
        <begin position="284"/>
        <end position="303"/>
    </location>
</feature>
<dbReference type="PROSITE" id="PS00018">
    <property type="entry name" value="EF_HAND_1"/>
    <property type="match status" value="1"/>
</dbReference>
<dbReference type="OrthoDB" id="444540at2759"/>
<keyword evidence="7" id="KW-1185">Reference proteome</keyword>
<feature type="region of interest" description="Disordered" evidence="4">
    <location>
        <begin position="645"/>
        <end position="670"/>
    </location>
</feature>
<evidence type="ECO:0000256" key="4">
    <source>
        <dbReference type="SAM" id="MobiDB-lite"/>
    </source>
</evidence>
<evidence type="ECO:0000256" key="3">
    <source>
        <dbReference type="ARBA" id="ARBA00022837"/>
    </source>
</evidence>
<feature type="compositionally biased region" description="Low complexity" evidence="4">
    <location>
        <begin position="294"/>
        <end position="303"/>
    </location>
</feature>
<dbReference type="Pfam" id="PF13499">
    <property type="entry name" value="EF-hand_7"/>
    <property type="match status" value="1"/>
</dbReference>
<feature type="compositionally biased region" description="Low complexity" evidence="4">
    <location>
        <begin position="331"/>
        <end position="343"/>
    </location>
</feature>
<dbReference type="InterPro" id="IPR018247">
    <property type="entry name" value="EF_Hand_1_Ca_BS"/>
</dbReference>
<sequence length="866" mass="101523">MDIQQFEKELVTKLQFKASSRIGVETVLLKIFKFFDLNNEGYLKKQDFLKAIAKAGVTISDQEFGERLWSTYSVNEQVQYKEFINRVVGKQSLEEQAESRIVQIGNPLEQLRLKLQLKGALGILNLAISLPNQFTAQQLQDYLKRNNIDVDGLYQLFNGEYMSASNLINQIKGQYLNQTRQGVVSDVFYTFEQREISPQQLVNRFNADRHPEIKILNRSPNDVREEFLSGLSVYLQLRGIKVLTIQDFFDFYSYFGFYVTNDEIFKTIITSVWDLNQYQQQVPQYDTPPKSLKQQQQNYSPESQQNIITNPQIVQQLNFSPSQDKSVKSYQQQQQQQQQQQRQSVPKSVKSHQSNASQMSSTSRQVELIVQRIRNRVISRGARGFISLYRVGKILDADHDGMLNLTEFRKAIRDHKIEVTDPEIDLVFQYFDREQSGLIDLWGFMFVLRGEMPQQRTQLIEQLFEKYRTNDYVTLSTLRNNFICRNHPDLKNGKKSDDEIIQDFFEPLQLLHNINGGFGHENISREELLEFFSNYSASIPDDKYFEQIIVNVFRLLQDGNKSHHAGNKQVFEPDHKRSYLQDHHRYVLQGGSVSANAPFGTFTQQEQLAQSRPSVGYNQPASFNIFKPLEDNKINQNGSQIQQIPLSQSQISQQSQQQQQQQQEREQSVKSVKQKMDGVQILRNKISQRGLRGLINIQYRFQLYDKSHLNALSYQEWKNCFKQWRLEVSDQILDEVFQQFQTNGMMNYDGFIKQIQGTMNLRKFNAVQQAYESLPKTTIDIVKQQFNAKDHPDVRTNRKREDDVLCEFIDTFEQHHIVFTGGDYVKNPNVTFEEFIGYYNNINVLIEDDIQFEQYVQSVWNLRRRF</sequence>
<feature type="domain" description="EF-hand" evidence="5">
    <location>
        <begin position="23"/>
        <end position="58"/>
    </location>
</feature>
<protein>
    <recommendedName>
        <fullName evidence="5">EF-hand domain-containing protein</fullName>
    </recommendedName>
</protein>
<gene>
    <name evidence="6" type="ORF">PSON_ATCC_30995.1.T0400330</name>
</gene>
<name>A0A8S1N0D8_9CILI</name>
<dbReference type="AlphaFoldDB" id="A0A8S1N0D8"/>
<evidence type="ECO:0000256" key="1">
    <source>
        <dbReference type="ARBA" id="ARBA00022723"/>
    </source>
</evidence>
<evidence type="ECO:0000256" key="2">
    <source>
        <dbReference type="ARBA" id="ARBA00022737"/>
    </source>
</evidence>
<feature type="compositionally biased region" description="Low complexity" evidence="4">
    <location>
        <begin position="645"/>
        <end position="662"/>
    </location>
</feature>
<dbReference type="PANTHER" id="PTHR34524">
    <property type="entry name" value="CALCYPHOSIN"/>
    <property type="match status" value="1"/>
</dbReference>
<dbReference type="CDD" id="cd00051">
    <property type="entry name" value="EFh"/>
    <property type="match status" value="1"/>
</dbReference>
<dbReference type="InterPro" id="IPR051581">
    <property type="entry name" value="Ca-bind"/>
</dbReference>
<dbReference type="InterPro" id="IPR002048">
    <property type="entry name" value="EF_hand_dom"/>
</dbReference>
<feature type="compositionally biased region" description="Polar residues" evidence="4">
    <location>
        <begin position="351"/>
        <end position="362"/>
    </location>
</feature>
<keyword evidence="1" id="KW-0479">Metal-binding</keyword>
<dbReference type="Proteomes" id="UP000692954">
    <property type="component" value="Unassembled WGS sequence"/>
</dbReference>
<organism evidence="6 7">
    <name type="scientific">Paramecium sonneborni</name>
    <dbReference type="NCBI Taxonomy" id="65129"/>
    <lineage>
        <taxon>Eukaryota</taxon>
        <taxon>Sar</taxon>
        <taxon>Alveolata</taxon>
        <taxon>Ciliophora</taxon>
        <taxon>Intramacronucleata</taxon>
        <taxon>Oligohymenophorea</taxon>
        <taxon>Peniculida</taxon>
        <taxon>Parameciidae</taxon>
        <taxon>Paramecium</taxon>
    </lineage>
</organism>
<keyword evidence="2" id="KW-0677">Repeat</keyword>
<dbReference type="SMART" id="SM00054">
    <property type="entry name" value="EFh"/>
    <property type="match status" value="3"/>
</dbReference>
<dbReference type="EMBL" id="CAJJDN010000040">
    <property type="protein sequence ID" value="CAD8080574.1"/>
    <property type="molecule type" value="Genomic_DNA"/>
</dbReference>
<dbReference type="GO" id="GO:0005509">
    <property type="term" value="F:calcium ion binding"/>
    <property type="evidence" value="ECO:0007669"/>
    <property type="project" value="InterPro"/>
</dbReference>
<feature type="domain" description="EF-hand" evidence="5">
    <location>
        <begin position="393"/>
        <end position="418"/>
    </location>
</feature>
<keyword evidence="3" id="KW-0106">Calcium</keyword>
<accession>A0A8S1N0D8</accession>
<comment type="caution">
    <text evidence="6">The sequence shown here is derived from an EMBL/GenBank/DDBJ whole genome shotgun (WGS) entry which is preliminary data.</text>
</comment>
<evidence type="ECO:0000313" key="6">
    <source>
        <dbReference type="EMBL" id="CAD8080574.1"/>
    </source>
</evidence>